<evidence type="ECO:0000256" key="11">
    <source>
        <dbReference type="ARBA" id="ARBA00023146"/>
    </source>
</evidence>
<evidence type="ECO:0000259" key="14">
    <source>
        <dbReference type="PROSITE" id="PS50862"/>
    </source>
</evidence>
<proteinExistence type="inferred from homology"/>
<dbReference type="Gene3D" id="3.90.1150.10">
    <property type="entry name" value="Aspartate Aminotransferase, domain 1"/>
    <property type="match status" value="1"/>
</dbReference>
<dbReference type="InterPro" id="IPR015422">
    <property type="entry name" value="PyrdxlP-dep_Trfase_small"/>
</dbReference>
<evidence type="ECO:0000256" key="8">
    <source>
        <dbReference type="ARBA" id="ARBA00022840"/>
    </source>
</evidence>
<dbReference type="Pfam" id="PF03129">
    <property type="entry name" value="HGTP_anticodon"/>
    <property type="match status" value="1"/>
</dbReference>
<dbReference type="Gene3D" id="3.40.50.800">
    <property type="entry name" value="Anticodon-binding domain"/>
    <property type="match status" value="1"/>
</dbReference>
<keyword evidence="8" id="KW-0067">ATP-binding</keyword>
<dbReference type="EC" id="6.1.1.3" evidence="2"/>
<dbReference type="Gene3D" id="3.30.930.10">
    <property type="entry name" value="Bira Bifunctional Protein, Domain 2"/>
    <property type="match status" value="1"/>
</dbReference>
<keyword evidence="11" id="KW-0030">Aminoacyl-tRNA synthetase</keyword>
<dbReference type="InterPro" id="IPR004154">
    <property type="entry name" value="Anticodon-bd"/>
</dbReference>
<keyword evidence="7" id="KW-0862">Zinc</keyword>
<dbReference type="SUPFAM" id="SSF52954">
    <property type="entry name" value="Class II aaRS ABD-related"/>
    <property type="match status" value="1"/>
</dbReference>
<organism evidence="15 16">
    <name type="scientific">Micromonospora qiuiae</name>
    <dbReference type="NCBI Taxonomy" id="502268"/>
    <lineage>
        <taxon>Bacteria</taxon>
        <taxon>Bacillati</taxon>
        <taxon>Actinomycetota</taxon>
        <taxon>Actinomycetes</taxon>
        <taxon>Micromonosporales</taxon>
        <taxon>Micromonosporaceae</taxon>
        <taxon>Micromonospora</taxon>
    </lineage>
</organism>
<sequence>MAPHDAVAVEPFGFEDPTIASLRAAGSYKWTEFGPHLLGAGAAEMDFGTAPAVTAALRDAVDRQVLGYLTPSLEAEARLACAQWQHEEYGWAVAPADVRLVADVVRALHIGVAHFAPPEWPVIVPTPAWSPFLLVPKLLGRQVVEVELSRTAGRYHLDPDRLARAFGAAGGGLLLLCNPHNPTGRVFDADELTAISAVVERHGGRVFADEVHAPLVLPGRRHVPYATVTPAAARHTLTATSASKAWNMPGLKCAQVLLSNDADRERWSRLDRLALDGTATLGAVAAVAAYRNGRPWLAALRSYLDRSRWRLGELLREHAPAVGYTPPEATYLAWLDCRALRLGGTSPARHLAEHGGVGTLDGAECGTGGAGFVRLNFGTPLPVLTTIVAQLGAGAGTPPDTTRRAPVSAPLSDQSARPARVVVPAHHPVAGAVAEAELPTEGPEAAVVVRDAQGVLRDLAWAPDVAAEVEPVVAHTDDGRAVLRHSAAHVLALPHPPTEDDLALLEKQMRQIDGAGQTFARRTLDSVDAARQELAGEPYKLRLLDLRAAGRRDHRRLGPELDLFSFPDEVGAGLAVFHPRGGVVRREIEAHARRRHQQAGYDFVYMPHLTRAELIQICGPLEWYRDYMYPVMRFDLNVDEHGTAAPGDFYLKPMNCPLHNVIYRSRSRSHQELPLRMFEIRTIYRYEPGPMHGLTATGGMTNDDSHVFCTPEQLRDELAGLLAFVLSMLRDYGLTDLHLEMTTRNDAQYLGTDEQWATATDALRAAAASTPLPLVLNPGRAEFYGPRIAVWATDSRSRPWKLSTLQVDFNLPERFALAYTAPDGSRQRPQMIHCALFGSVERFFGILTEHYAGAFPAWLAPVQVACIPTAAGAVGHVRQVADALRAAEVRVDLDLSDGDPAARVDAHFAQLVPFLVLAGDGEQAAGTVSVRFRDGGQLDGVPAAAAVEAIGSWIARRDNAEPTAAAFSVAA</sequence>
<evidence type="ECO:0000256" key="1">
    <source>
        <dbReference type="ARBA" id="ARBA00008226"/>
    </source>
</evidence>
<protein>
    <recommendedName>
        <fullName evidence="2">threonine--tRNA ligase</fullName>
        <ecNumber evidence="2">6.1.1.3</ecNumber>
    </recommendedName>
</protein>
<feature type="domain" description="Aminoacyl-transfer RNA synthetases class-II family profile" evidence="14">
    <location>
        <begin position="584"/>
        <end position="856"/>
    </location>
</feature>
<dbReference type="InterPro" id="IPR006195">
    <property type="entry name" value="aa-tRNA-synth_II"/>
</dbReference>
<keyword evidence="10" id="KW-0648">Protein biosynthesis</keyword>
<dbReference type="InterPro" id="IPR015421">
    <property type="entry name" value="PyrdxlP-dep_Trfase_major"/>
</dbReference>
<keyword evidence="5" id="KW-0436">Ligase</keyword>
<comment type="caution">
    <text evidence="15">The sequence shown here is derived from an EMBL/GenBank/DDBJ whole genome shotgun (WGS) entry which is preliminary data.</text>
</comment>
<evidence type="ECO:0000256" key="12">
    <source>
        <dbReference type="ARBA" id="ARBA00049515"/>
    </source>
</evidence>
<evidence type="ECO:0000256" key="3">
    <source>
        <dbReference type="ARBA" id="ARBA00022490"/>
    </source>
</evidence>
<accession>A0ABQ4JI71</accession>
<keyword evidence="6" id="KW-0547">Nucleotide-binding</keyword>
<evidence type="ECO:0000256" key="6">
    <source>
        <dbReference type="ARBA" id="ARBA00022741"/>
    </source>
</evidence>
<comment type="catalytic activity">
    <reaction evidence="12">
        <text>tRNA(Thr) + L-threonine + ATP = L-threonyl-tRNA(Thr) + AMP + diphosphate + H(+)</text>
        <dbReference type="Rhea" id="RHEA:24624"/>
        <dbReference type="Rhea" id="RHEA-COMP:9670"/>
        <dbReference type="Rhea" id="RHEA-COMP:9704"/>
        <dbReference type="ChEBI" id="CHEBI:15378"/>
        <dbReference type="ChEBI" id="CHEBI:30616"/>
        <dbReference type="ChEBI" id="CHEBI:33019"/>
        <dbReference type="ChEBI" id="CHEBI:57926"/>
        <dbReference type="ChEBI" id="CHEBI:78442"/>
        <dbReference type="ChEBI" id="CHEBI:78534"/>
        <dbReference type="ChEBI" id="CHEBI:456215"/>
        <dbReference type="EC" id="6.1.1.3"/>
    </reaction>
</comment>
<evidence type="ECO:0000256" key="4">
    <source>
        <dbReference type="ARBA" id="ARBA00022555"/>
    </source>
</evidence>
<dbReference type="InterPro" id="IPR018163">
    <property type="entry name" value="Thr/Ala-tRNA-synth_IIc_edit"/>
</dbReference>
<dbReference type="InterPro" id="IPR002314">
    <property type="entry name" value="aa-tRNA-synt_IIb"/>
</dbReference>
<evidence type="ECO:0000256" key="5">
    <source>
        <dbReference type="ARBA" id="ARBA00022598"/>
    </source>
</evidence>
<dbReference type="EMBL" id="BOPC01000064">
    <property type="protein sequence ID" value="GIJ29212.1"/>
    <property type="molecule type" value="Genomic_DNA"/>
</dbReference>
<dbReference type="CDD" id="cd00609">
    <property type="entry name" value="AAT_like"/>
    <property type="match status" value="1"/>
</dbReference>
<comment type="similarity">
    <text evidence="1">Belongs to the class-II aminoacyl-tRNA synthetase family.</text>
</comment>
<evidence type="ECO:0000256" key="10">
    <source>
        <dbReference type="ARBA" id="ARBA00022917"/>
    </source>
</evidence>
<keyword evidence="4" id="KW-0820">tRNA-binding</keyword>
<evidence type="ECO:0000313" key="16">
    <source>
        <dbReference type="Proteomes" id="UP000653076"/>
    </source>
</evidence>
<dbReference type="InterPro" id="IPR002320">
    <property type="entry name" value="Thr-tRNA-ligase_IIa"/>
</dbReference>
<gene>
    <name evidence="15" type="ORF">Vqi01_43740</name>
</gene>
<evidence type="ECO:0000256" key="13">
    <source>
        <dbReference type="SAM" id="MobiDB-lite"/>
    </source>
</evidence>
<dbReference type="SUPFAM" id="SSF55681">
    <property type="entry name" value="Class II aaRS and biotin synthetases"/>
    <property type="match status" value="1"/>
</dbReference>
<dbReference type="InterPro" id="IPR036621">
    <property type="entry name" value="Anticodon-bd_dom_sf"/>
</dbReference>
<dbReference type="PANTHER" id="PTHR11451">
    <property type="entry name" value="THREONINE-TRNA LIGASE"/>
    <property type="match status" value="1"/>
</dbReference>
<dbReference type="SUPFAM" id="SSF55186">
    <property type="entry name" value="ThrRS/AlaRS common domain"/>
    <property type="match status" value="1"/>
</dbReference>
<keyword evidence="3" id="KW-0963">Cytoplasm</keyword>
<dbReference type="PRINTS" id="PR01047">
    <property type="entry name" value="TRNASYNTHTHR"/>
</dbReference>
<evidence type="ECO:0000256" key="7">
    <source>
        <dbReference type="ARBA" id="ARBA00022833"/>
    </source>
</evidence>
<dbReference type="Proteomes" id="UP000653076">
    <property type="component" value="Unassembled WGS sequence"/>
</dbReference>
<dbReference type="InterPro" id="IPR045864">
    <property type="entry name" value="aa-tRNA-synth_II/BPL/LPL"/>
</dbReference>
<dbReference type="InterPro" id="IPR004839">
    <property type="entry name" value="Aminotransferase_I/II_large"/>
</dbReference>
<dbReference type="Pfam" id="PF00587">
    <property type="entry name" value="tRNA-synt_2b"/>
    <property type="match status" value="1"/>
</dbReference>
<dbReference type="SUPFAM" id="SSF53383">
    <property type="entry name" value="PLP-dependent transferases"/>
    <property type="match status" value="1"/>
</dbReference>
<dbReference type="PROSITE" id="PS50862">
    <property type="entry name" value="AA_TRNA_LIGASE_II"/>
    <property type="match status" value="1"/>
</dbReference>
<reference evidence="15 16" key="1">
    <citation type="submission" date="2021-01" db="EMBL/GenBank/DDBJ databases">
        <title>Whole genome shotgun sequence of Verrucosispora qiuiae NBRC 106684.</title>
        <authorList>
            <person name="Komaki H."/>
            <person name="Tamura T."/>
        </authorList>
    </citation>
    <scope>NUCLEOTIDE SEQUENCE [LARGE SCALE GENOMIC DNA]</scope>
    <source>
        <strain evidence="15 16">NBRC 106684</strain>
    </source>
</reference>
<name>A0ABQ4JI71_9ACTN</name>
<feature type="region of interest" description="Disordered" evidence="13">
    <location>
        <begin position="394"/>
        <end position="417"/>
    </location>
</feature>
<dbReference type="InterPro" id="IPR015424">
    <property type="entry name" value="PyrdxlP-dep_Trfase"/>
</dbReference>
<keyword evidence="9" id="KW-0694">RNA-binding</keyword>
<dbReference type="PANTHER" id="PTHR11451:SF44">
    <property type="entry name" value="THREONINE--TRNA LIGASE, CHLOROPLASTIC_MITOCHONDRIAL 2"/>
    <property type="match status" value="1"/>
</dbReference>
<evidence type="ECO:0000256" key="9">
    <source>
        <dbReference type="ARBA" id="ARBA00022884"/>
    </source>
</evidence>
<dbReference type="Pfam" id="PF00155">
    <property type="entry name" value="Aminotran_1_2"/>
    <property type="match status" value="1"/>
</dbReference>
<keyword evidence="16" id="KW-1185">Reference proteome</keyword>
<evidence type="ECO:0000313" key="15">
    <source>
        <dbReference type="EMBL" id="GIJ29212.1"/>
    </source>
</evidence>
<dbReference type="Gene3D" id="3.40.640.10">
    <property type="entry name" value="Type I PLP-dependent aspartate aminotransferase-like (Major domain)"/>
    <property type="match status" value="1"/>
</dbReference>
<evidence type="ECO:0000256" key="2">
    <source>
        <dbReference type="ARBA" id="ARBA00013163"/>
    </source>
</evidence>